<feature type="domain" description="Aspartate/glutamate/uridylate kinase" evidence="9">
    <location>
        <begin position="11"/>
        <end position="241"/>
    </location>
</feature>
<evidence type="ECO:0000259" key="9">
    <source>
        <dbReference type="Pfam" id="PF00696"/>
    </source>
</evidence>
<feature type="compositionally biased region" description="Polar residues" evidence="8">
    <location>
        <begin position="261"/>
        <end position="277"/>
    </location>
</feature>
<dbReference type="GO" id="GO:0004349">
    <property type="term" value="F:glutamate 5-kinase activity"/>
    <property type="evidence" value="ECO:0007669"/>
    <property type="project" value="InterPro"/>
</dbReference>
<dbReference type="FunFam" id="3.40.1160.10:FF:000018">
    <property type="entry name" value="Glutamate 5-kinase"/>
    <property type="match status" value="1"/>
</dbReference>
<dbReference type="OrthoDB" id="409889at2759"/>
<evidence type="ECO:0000256" key="2">
    <source>
        <dbReference type="ARBA" id="ARBA00022605"/>
    </source>
</evidence>
<evidence type="ECO:0000256" key="7">
    <source>
        <dbReference type="ARBA" id="ARBA00022840"/>
    </source>
</evidence>
<dbReference type="STRING" id="743788.S8EQC3"/>
<proteinExistence type="inferred from homology"/>
<dbReference type="InterPro" id="IPR019797">
    <property type="entry name" value="Glutamate_5-kinase_CS"/>
</dbReference>
<evidence type="ECO:0000256" key="1">
    <source>
        <dbReference type="ARBA" id="ARBA00022490"/>
    </source>
</evidence>
<dbReference type="CDD" id="cd21157">
    <property type="entry name" value="PUA_G5K"/>
    <property type="match status" value="1"/>
</dbReference>
<evidence type="ECO:0000256" key="8">
    <source>
        <dbReference type="SAM" id="MobiDB-lite"/>
    </source>
</evidence>
<dbReference type="EMBL" id="KE504122">
    <property type="protein sequence ID" value="EPT06258.1"/>
    <property type="molecule type" value="Genomic_DNA"/>
</dbReference>
<dbReference type="PANTHER" id="PTHR43654">
    <property type="entry name" value="GLUTAMATE 5-KINASE"/>
    <property type="match status" value="1"/>
</dbReference>
<feature type="compositionally biased region" description="Low complexity" evidence="8">
    <location>
        <begin position="289"/>
        <end position="303"/>
    </location>
</feature>
<dbReference type="FunCoup" id="S8EQC3">
    <property type="interactions" value="261"/>
</dbReference>
<feature type="region of interest" description="Disordered" evidence="8">
    <location>
        <begin position="261"/>
        <end position="319"/>
    </location>
</feature>
<dbReference type="PROSITE" id="PS50890">
    <property type="entry name" value="PUA"/>
    <property type="match status" value="1"/>
</dbReference>
<keyword evidence="7" id="KW-0067">ATP-binding</keyword>
<dbReference type="InParanoid" id="S8EQC3"/>
<dbReference type="InterPro" id="IPR015947">
    <property type="entry name" value="PUA-like_sf"/>
</dbReference>
<reference evidence="10 11" key="1">
    <citation type="journal article" date="2012" name="Science">
        <title>The Paleozoic origin of enzymatic lignin decomposition reconstructed from 31 fungal genomes.</title>
        <authorList>
            <person name="Floudas D."/>
            <person name="Binder M."/>
            <person name="Riley R."/>
            <person name="Barry K."/>
            <person name="Blanchette R.A."/>
            <person name="Henrissat B."/>
            <person name="Martinez A.T."/>
            <person name="Otillar R."/>
            <person name="Spatafora J.W."/>
            <person name="Yadav J.S."/>
            <person name="Aerts A."/>
            <person name="Benoit I."/>
            <person name="Boyd A."/>
            <person name="Carlson A."/>
            <person name="Copeland A."/>
            <person name="Coutinho P.M."/>
            <person name="de Vries R.P."/>
            <person name="Ferreira P."/>
            <person name="Findley K."/>
            <person name="Foster B."/>
            <person name="Gaskell J."/>
            <person name="Glotzer D."/>
            <person name="Gorecki P."/>
            <person name="Heitman J."/>
            <person name="Hesse C."/>
            <person name="Hori C."/>
            <person name="Igarashi K."/>
            <person name="Jurgens J.A."/>
            <person name="Kallen N."/>
            <person name="Kersten P."/>
            <person name="Kohler A."/>
            <person name="Kuees U."/>
            <person name="Kumar T.K.A."/>
            <person name="Kuo A."/>
            <person name="LaButti K."/>
            <person name="Larrondo L.F."/>
            <person name="Lindquist E."/>
            <person name="Ling A."/>
            <person name="Lombard V."/>
            <person name="Lucas S."/>
            <person name="Lundell T."/>
            <person name="Martin R."/>
            <person name="McLaughlin D.J."/>
            <person name="Morgenstern I."/>
            <person name="Morin E."/>
            <person name="Murat C."/>
            <person name="Nagy L.G."/>
            <person name="Nolan M."/>
            <person name="Ohm R.A."/>
            <person name="Patyshakuliyeva A."/>
            <person name="Rokas A."/>
            <person name="Ruiz-Duenas F.J."/>
            <person name="Sabat G."/>
            <person name="Salamov A."/>
            <person name="Samejima M."/>
            <person name="Schmutz J."/>
            <person name="Slot J.C."/>
            <person name="St John F."/>
            <person name="Stenlid J."/>
            <person name="Sun H."/>
            <person name="Sun S."/>
            <person name="Syed K."/>
            <person name="Tsang A."/>
            <person name="Wiebenga A."/>
            <person name="Young D."/>
            <person name="Pisabarro A."/>
            <person name="Eastwood D.C."/>
            <person name="Martin F."/>
            <person name="Cullen D."/>
            <person name="Grigoriev I.V."/>
            <person name="Hibbett D.S."/>
        </authorList>
    </citation>
    <scope>NUCLEOTIDE SEQUENCE</scope>
    <source>
        <strain evidence="11">FP-58527</strain>
    </source>
</reference>
<evidence type="ECO:0000313" key="10">
    <source>
        <dbReference type="EMBL" id="EPT06258.1"/>
    </source>
</evidence>
<protein>
    <recommendedName>
        <fullName evidence="9">Aspartate/glutamate/uridylate kinase domain-containing protein</fullName>
    </recommendedName>
</protein>
<dbReference type="HOGENOM" id="CLU_025400_1_1_1"/>
<keyword evidence="11" id="KW-1185">Reference proteome</keyword>
<dbReference type="CDD" id="cd04242">
    <property type="entry name" value="AAK_G5K_ProB"/>
    <property type="match status" value="1"/>
</dbReference>
<keyword evidence="1" id="KW-0963">Cytoplasm</keyword>
<dbReference type="GO" id="GO:0005524">
    <property type="term" value="F:ATP binding"/>
    <property type="evidence" value="ECO:0007669"/>
    <property type="project" value="UniProtKB-KW"/>
</dbReference>
<keyword evidence="6" id="KW-0418">Kinase</keyword>
<dbReference type="GO" id="GO:0003723">
    <property type="term" value="F:RNA binding"/>
    <property type="evidence" value="ECO:0007669"/>
    <property type="project" value="InterPro"/>
</dbReference>
<evidence type="ECO:0000256" key="3">
    <source>
        <dbReference type="ARBA" id="ARBA00022650"/>
    </source>
</evidence>
<dbReference type="InterPro" id="IPR005715">
    <property type="entry name" value="Glu_5kinase/COase_Synthase"/>
</dbReference>
<dbReference type="InterPro" id="IPR041739">
    <property type="entry name" value="G5K_ProB"/>
</dbReference>
<dbReference type="PROSITE" id="PS00902">
    <property type="entry name" value="GLUTAMATE_5_KINASE"/>
    <property type="match status" value="1"/>
</dbReference>
<dbReference type="AlphaFoldDB" id="S8EQC3"/>
<dbReference type="GO" id="GO:0005829">
    <property type="term" value="C:cytosol"/>
    <property type="evidence" value="ECO:0007669"/>
    <property type="project" value="TreeGrafter"/>
</dbReference>
<evidence type="ECO:0000313" key="11">
    <source>
        <dbReference type="Proteomes" id="UP000015241"/>
    </source>
</evidence>
<dbReference type="SUPFAM" id="SSF53633">
    <property type="entry name" value="Carbamate kinase-like"/>
    <property type="match status" value="1"/>
</dbReference>
<keyword evidence="3" id="KW-0641">Proline biosynthesis</keyword>
<dbReference type="InterPro" id="IPR036393">
    <property type="entry name" value="AceGlu_kinase-like_sf"/>
</dbReference>
<dbReference type="SUPFAM" id="SSF88697">
    <property type="entry name" value="PUA domain-like"/>
    <property type="match status" value="1"/>
</dbReference>
<keyword evidence="2" id="KW-0028">Amino-acid biosynthesis</keyword>
<dbReference type="PANTHER" id="PTHR43654:SF3">
    <property type="entry name" value="GLUTAMATE 5-KINASE"/>
    <property type="match status" value="1"/>
</dbReference>
<dbReference type="Gene3D" id="2.30.130.10">
    <property type="entry name" value="PUA domain"/>
    <property type="match status" value="1"/>
</dbReference>
<evidence type="ECO:0000256" key="5">
    <source>
        <dbReference type="ARBA" id="ARBA00022741"/>
    </source>
</evidence>
<dbReference type="PRINTS" id="PR00474">
    <property type="entry name" value="GLU5KINASE"/>
</dbReference>
<dbReference type="InterPro" id="IPR001057">
    <property type="entry name" value="Glu/AcGlu_kinase"/>
</dbReference>
<dbReference type="NCBIfam" id="TIGR01027">
    <property type="entry name" value="proB"/>
    <property type="match status" value="1"/>
</dbReference>
<keyword evidence="4" id="KW-0808">Transferase</keyword>
<gene>
    <name evidence="10" type="ORF">FOMPIDRAFT_1155149</name>
</gene>
<dbReference type="Gene3D" id="3.40.1160.10">
    <property type="entry name" value="Acetylglutamate kinase-like"/>
    <property type="match status" value="2"/>
</dbReference>
<dbReference type="InterPro" id="IPR036974">
    <property type="entry name" value="PUA_sf"/>
</dbReference>
<dbReference type="InterPro" id="IPR001048">
    <property type="entry name" value="Asp/Glu/Uridylate_kinase"/>
</dbReference>
<dbReference type="Pfam" id="PF00696">
    <property type="entry name" value="AA_kinase"/>
    <property type="match status" value="1"/>
</dbReference>
<dbReference type="eggNOG" id="KOG1154">
    <property type="taxonomic scope" value="Eukaryota"/>
</dbReference>
<organism evidence="10 11">
    <name type="scientific">Fomitopsis schrenkii</name>
    <name type="common">Brown rot fungus</name>
    <dbReference type="NCBI Taxonomy" id="2126942"/>
    <lineage>
        <taxon>Eukaryota</taxon>
        <taxon>Fungi</taxon>
        <taxon>Dikarya</taxon>
        <taxon>Basidiomycota</taxon>
        <taxon>Agaricomycotina</taxon>
        <taxon>Agaricomycetes</taxon>
        <taxon>Polyporales</taxon>
        <taxon>Fomitopsis</taxon>
    </lineage>
</organism>
<accession>S8EQC3</accession>
<dbReference type="HAMAP" id="MF_00456">
    <property type="entry name" value="ProB"/>
    <property type="match status" value="1"/>
</dbReference>
<evidence type="ECO:0000256" key="4">
    <source>
        <dbReference type="ARBA" id="ARBA00022679"/>
    </source>
</evidence>
<evidence type="ECO:0000256" key="6">
    <source>
        <dbReference type="ARBA" id="ARBA00022777"/>
    </source>
</evidence>
<dbReference type="GO" id="GO:1901607">
    <property type="term" value="P:alpha-amino acid biosynthetic process"/>
    <property type="evidence" value="ECO:0007669"/>
    <property type="project" value="UniProtKB-ARBA"/>
</dbReference>
<dbReference type="Proteomes" id="UP000015241">
    <property type="component" value="Unassembled WGS sequence"/>
</dbReference>
<name>S8EQC3_FOMSC</name>
<sequence>MVRARQGPFHTIVIKLGTSSIVHEKTHQPLLSTLSAVVETVVHLREQGHKVVLVSSGAIGVGLKRMEMPCRPKSLAGKQALAAIGQGRLIALYDALFGNLDQPIAQVLLTRGDISDRTRYLNAVNTFKELISMGVVPIVNENDTISVSEIKFGDNDTLSAITASMIHADYLFLLTDVDGLYTANPRKDPSAKLLEVVSSVASIRSQVSTSTLGSSLGTGGMETKLIAADIATAAGVTTIITSSKDPKSIFNIIEYHNALRSGSSTPAHSESGRSSPMPSLPTCHQLPIPESTAPSSSSSEGSTQLGVARPPHTVFKPSSAPLRDLKSWTSHTLHPSGTVIIDHGAHAVLSRRESGGRLLPAGVLGVRGAFASGQAVRIVVQKRVAGAVHETHMGVQELGTSTPNTPLLLASASVSSSISTLDPGLESTEVAAHALSIVDEEATPSVAQRVLPEGDNVLVEKPVEDNEEWEVEEVGRGLANYNSVQIDRVKGLKSSYIPQLLGYADSEYVVENITVRVPP</sequence>
<keyword evidence="5" id="KW-0547">Nucleotide-binding</keyword>